<keyword evidence="5" id="KW-0560">Oxidoreductase</keyword>
<comment type="catalytic activity">
    <reaction evidence="7">
        <text>(6R)-5,10-methenyltetrahydrofolate + H2O = (6R)-10-formyltetrahydrofolate + H(+)</text>
        <dbReference type="Rhea" id="RHEA:23700"/>
        <dbReference type="ChEBI" id="CHEBI:15377"/>
        <dbReference type="ChEBI" id="CHEBI:15378"/>
        <dbReference type="ChEBI" id="CHEBI:57455"/>
        <dbReference type="ChEBI" id="CHEBI:195366"/>
        <dbReference type="EC" id="3.5.4.9"/>
    </reaction>
</comment>
<dbReference type="PANTHER" id="PTHR48099:SF5">
    <property type="entry name" value="C-1-TETRAHYDROFOLATE SYNTHASE, CYTOPLASMIC"/>
    <property type="match status" value="1"/>
</dbReference>
<dbReference type="SUPFAM" id="SSF53223">
    <property type="entry name" value="Aminoacid dehydrogenase-like, N-terminal domain"/>
    <property type="match status" value="1"/>
</dbReference>
<reference evidence="9 10" key="1">
    <citation type="submission" date="2023-11" db="EMBL/GenBank/DDBJ databases">
        <title>Halocaridina rubra genome assembly.</title>
        <authorList>
            <person name="Smith C."/>
        </authorList>
    </citation>
    <scope>NUCLEOTIDE SEQUENCE [LARGE SCALE GENOMIC DNA]</scope>
    <source>
        <strain evidence="9">EP-1</strain>
        <tissue evidence="9">Whole</tissue>
    </source>
</reference>
<protein>
    <recommendedName>
        <fullName evidence="2">methenyltetrahydrofolate cyclohydrolase</fullName>
        <ecNumber evidence="2">3.5.4.9</ecNumber>
    </recommendedName>
</protein>
<dbReference type="Pfam" id="PF00763">
    <property type="entry name" value="THF_DHG_CYH"/>
    <property type="match status" value="1"/>
</dbReference>
<feature type="non-terminal residue" evidence="9">
    <location>
        <position position="104"/>
    </location>
</feature>
<dbReference type="InterPro" id="IPR020867">
    <property type="entry name" value="THF_DH/CycHdrlase_CS"/>
</dbReference>
<feature type="domain" description="Tetrahydrofolate dehydrogenase/cyclohydrolase catalytic" evidence="8">
    <location>
        <begin position="37"/>
        <end position="96"/>
    </location>
</feature>
<dbReference type="AlphaFoldDB" id="A0AAN8WLS1"/>
<name>A0AAN8WLS1_HALRR</name>
<evidence type="ECO:0000313" key="10">
    <source>
        <dbReference type="Proteomes" id="UP001381693"/>
    </source>
</evidence>
<dbReference type="GO" id="GO:0004488">
    <property type="term" value="F:methylenetetrahydrofolate dehydrogenase (NADP+) activity"/>
    <property type="evidence" value="ECO:0007669"/>
    <property type="project" value="InterPro"/>
</dbReference>
<comment type="pathway">
    <text evidence="1">One-carbon metabolism; tetrahydrofolate interconversion.</text>
</comment>
<evidence type="ECO:0000313" key="9">
    <source>
        <dbReference type="EMBL" id="KAK7067322.1"/>
    </source>
</evidence>
<evidence type="ECO:0000256" key="2">
    <source>
        <dbReference type="ARBA" id="ARBA00012776"/>
    </source>
</evidence>
<evidence type="ECO:0000256" key="4">
    <source>
        <dbReference type="ARBA" id="ARBA00022857"/>
    </source>
</evidence>
<accession>A0AAN8WLS1</accession>
<proteinExistence type="predicted"/>
<dbReference type="Proteomes" id="UP001381693">
    <property type="component" value="Unassembled WGS sequence"/>
</dbReference>
<dbReference type="PRINTS" id="PR00085">
    <property type="entry name" value="THFDHDRGNASE"/>
</dbReference>
<evidence type="ECO:0000256" key="6">
    <source>
        <dbReference type="ARBA" id="ARBA00023268"/>
    </source>
</evidence>
<organism evidence="9 10">
    <name type="scientific">Halocaridina rubra</name>
    <name type="common">Hawaiian red shrimp</name>
    <dbReference type="NCBI Taxonomy" id="373956"/>
    <lineage>
        <taxon>Eukaryota</taxon>
        <taxon>Metazoa</taxon>
        <taxon>Ecdysozoa</taxon>
        <taxon>Arthropoda</taxon>
        <taxon>Crustacea</taxon>
        <taxon>Multicrustacea</taxon>
        <taxon>Malacostraca</taxon>
        <taxon>Eumalacostraca</taxon>
        <taxon>Eucarida</taxon>
        <taxon>Decapoda</taxon>
        <taxon>Pleocyemata</taxon>
        <taxon>Caridea</taxon>
        <taxon>Atyoidea</taxon>
        <taxon>Atyidae</taxon>
        <taxon>Halocaridina</taxon>
    </lineage>
</organism>
<evidence type="ECO:0000256" key="5">
    <source>
        <dbReference type="ARBA" id="ARBA00023002"/>
    </source>
</evidence>
<dbReference type="Gene3D" id="3.40.50.10860">
    <property type="entry name" value="Leucine Dehydrogenase, chain A, domain 1"/>
    <property type="match status" value="1"/>
</dbReference>
<evidence type="ECO:0000259" key="8">
    <source>
        <dbReference type="Pfam" id="PF00763"/>
    </source>
</evidence>
<evidence type="ECO:0000256" key="1">
    <source>
        <dbReference type="ARBA" id="ARBA00004777"/>
    </source>
</evidence>
<dbReference type="EMBL" id="JAXCGZ010018878">
    <property type="protein sequence ID" value="KAK7067322.1"/>
    <property type="molecule type" value="Genomic_DNA"/>
</dbReference>
<evidence type="ECO:0000256" key="7">
    <source>
        <dbReference type="ARBA" id="ARBA00036357"/>
    </source>
</evidence>
<evidence type="ECO:0000256" key="3">
    <source>
        <dbReference type="ARBA" id="ARBA00022801"/>
    </source>
</evidence>
<dbReference type="InterPro" id="IPR046346">
    <property type="entry name" value="Aminoacid_DH-like_N_sf"/>
</dbReference>
<dbReference type="InterPro" id="IPR020630">
    <property type="entry name" value="THF_DH/CycHdrlase_cat_dom"/>
</dbReference>
<dbReference type="PANTHER" id="PTHR48099">
    <property type="entry name" value="C-1-TETRAHYDROFOLATE SYNTHASE, CYTOPLASMIC-RELATED"/>
    <property type="match status" value="1"/>
</dbReference>
<dbReference type="GO" id="GO:0005829">
    <property type="term" value="C:cytosol"/>
    <property type="evidence" value="ECO:0007669"/>
    <property type="project" value="TreeGrafter"/>
</dbReference>
<keyword evidence="3" id="KW-0378">Hydrolase</keyword>
<gene>
    <name evidence="9" type="primary">FOLD1</name>
    <name evidence="9" type="ORF">SK128_015868</name>
</gene>
<dbReference type="GO" id="GO:0004477">
    <property type="term" value="F:methenyltetrahydrofolate cyclohydrolase activity"/>
    <property type="evidence" value="ECO:0007669"/>
    <property type="project" value="UniProtKB-EC"/>
</dbReference>
<keyword evidence="10" id="KW-1185">Reference proteome</keyword>
<keyword evidence="6" id="KW-0511">Multifunctional enzyme</keyword>
<dbReference type="PROSITE" id="PS00766">
    <property type="entry name" value="THF_DHG_CYH_1"/>
    <property type="match status" value="1"/>
</dbReference>
<sequence length="104" mass="11475">MSVAKCVVAKRGIAPKLFWKIVPNPSYHLFGMHIIPGMQSTIHHLPEDTSQSSLLSLVYQLNLDPDIDGILVQLPLPSYLEEKIVCNAVAPEKDVDGFHITNIG</sequence>
<dbReference type="EC" id="3.5.4.9" evidence="2"/>
<comment type="caution">
    <text evidence="9">The sequence shown here is derived from an EMBL/GenBank/DDBJ whole genome shotgun (WGS) entry which is preliminary data.</text>
</comment>
<keyword evidence="4" id="KW-0521">NADP</keyword>
<dbReference type="InterPro" id="IPR000672">
    <property type="entry name" value="THF_DH/CycHdrlase"/>
</dbReference>
<dbReference type="GO" id="GO:0035999">
    <property type="term" value="P:tetrahydrofolate interconversion"/>
    <property type="evidence" value="ECO:0007669"/>
    <property type="project" value="TreeGrafter"/>
</dbReference>